<sequence>MRMPTSELIIQSITREARNDKHYTPCYNRIRQASRYNFKATITDGIATAEFTFFIEAGEKMTCHTCSHLKEKFEATDKTQLPIEMVNMIEGGVGSAVVATSEPSFFVGCALEVWRGIVEMIVCAMVSNMSGGGVSVKNNF</sequence>
<protein>
    <submittedName>
        <fullName evidence="1">Uncharacterized protein</fullName>
    </submittedName>
</protein>
<dbReference type="Gene3D" id="2.40.50.140">
    <property type="entry name" value="Nucleic acid-binding proteins"/>
    <property type="match status" value="1"/>
</dbReference>
<proteinExistence type="predicted"/>
<comment type="caution">
    <text evidence="1">The sequence shown here is derived from an EMBL/GenBank/DDBJ whole genome shotgun (WGS) entry which is preliminary data.</text>
</comment>
<dbReference type="AlphaFoldDB" id="A0A699IF97"/>
<name>A0A699IF97_TANCI</name>
<dbReference type="EMBL" id="BKCJ010275799">
    <property type="protein sequence ID" value="GEZ41233.1"/>
    <property type="molecule type" value="Genomic_DNA"/>
</dbReference>
<gene>
    <name evidence="1" type="ORF">Tci_513206</name>
</gene>
<reference evidence="1" key="1">
    <citation type="journal article" date="2019" name="Sci. Rep.">
        <title>Draft genome of Tanacetum cinerariifolium, the natural source of mosquito coil.</title>
        <authorList>
            <person name="Yamashiro T."/>
            <person name="Shiraishi A."/>
            <person name="Satake H."/>
            <person name="Nakayama K."/>
        </authorList>
    </citation>
    <scope>NUCLEOTIDE SEQUENCE</scope>
</reference>
<dbReference type="InterPro" id="IPR012340">
    <property type="entry name" value="NA-bd_OB-fold"/>
</dbReference>
<accession>A0A699IF97</accession>
<organism evidence="1">
    <name type="scientific">Tanacetum cinerariifolium</name>
    <name type="common">Dalmatian daisy</name>
    <name type="synonym">Chrysanthemum cinerariifolium</name>
    <dbReference type="NCBI Taxonomy" id="118510"/>
    <lineage>
        <taxon>Eukaryota</taxon>
        <taxon>Viridiplantae</taxon>
        <taxon>Streptophyta</taxon>
        <taxon>Embryophyta</taxon>
        <taxon>Tracheophyta</taxon>
        <taxon>Spermatophyta</taxon>
        <taxon>Magnoliopsida</taxon>
        <taxon>eudicotyledons</taxon>
        <taxon>Gunneridae</taxon>
        <taxon>Pentapetalae</taxon>
        <taxon>asterids</taxon>
        <taxon>campanulids</taxon>
        <taxon>Asterales</taxon>
        <taxon>Asteraceae</taxon>
        <taxon>Asteroideae</taxon>
        <taxon>Anthemideae</taxon>
        <taxon>Anthemidinae</taxon>
        <taxon>Tanacetum</taxon>
    </lineage>
</organism>
<evidence type="ECO:0000313" key="1">
    <source>
        <dbReference type="EMBL" id="GEZ41233.1"/>
    </source>
</evidence>